<evidence type="ECO:0000313" key="1">
    <source>
        <dbReference type="EMBL" id="MCG2589808.1"/>
    </source>
</evidence>
<dbReference type="SUPFAM" id="SSF51658">
    <property type="entry name" value="Xylose isomerase-like"/>
    <property type="match status" value="1"/>
</dbReference>
<dbReference type="Proteomes" id="UP001165366">
    <property type="component" value="Unassembled WGS sequence"/>
</dbReference>
<dbReference type="InterPro" id="IPR018246">
    <property type="entry name" value="AP_endonuc_F2_Zn_BS"/>
</dbReference>
<dbReference type="EMBL" id="JAKLWS010000021">
    <property type="protein sequence ID" value="MCG2589808.1"/>
    <property type="molecule type" value="Genomic_DNA"/>
</dbReference>
<accession>A0ABS9KG23</accession>
<reference evidence="1" key="2">
    <citation type="submission" date="2024-05" db="EMBL/GenBank/DDBJ databases">
        <title>Rhodohalobacter halophilus gen. nov., sp. nov., a moderately halophilic member of the family Balneolaceae.</title>
        <authorList>
            <person name="Xia J."/>
        </authorList>
    </citation>
    <scope>NUCLEOTIDE SEQUENCE</scope>
    <source>
        <strain evidence="1">WB101</strain>
    </source>
</reference>
<dbReference type="PROSITE" id="PS00730">
    <property type="entry name" value="AP_NUCLEASE_F2_2"/>
    <property type="match status" value="1"/>
</dbReference>
<organism evidence="1 2">
    <name type="scientific">Rhodohalobacter sulfatireducens</name>
    <dbReference type="NCBI Taxonomy" id="2911366"/>
    <lineage>
        <taxon>Bacteria</taxon>
        <taxon>Pseudomonadati</taxon>
        <taxon>Balneolota</taxon>
        <taxon>Balneolia</taxon>
        <taxon>Balneolales</taxon>
        <taxon>Balneolaceae</taxon>
        <taxon>Rhodohalobacter</taxon>
    </lineage>
</organism>
<keyword evidence="2" id="KW-1185">Reference proteome</keyword>
<comment type="caution">
    <text evidence="1">The sequence shown here is derived from an EMBL/GenBank/DDBJ whole genome shotgun (WGS) entry which is preliminary data.</text>
</comment>
<gene>
    <name evidence="1" type="primary">eboE</name>
    <name evidence="1" type="ORF">L6773_14605</name>
</gene>
<dbReference type="NCBIfam" id="NF035939">
    <property type="entry name" value="TIM_EboE"/>
    <property type="match status" value="1"/>
</dbReference>
<evidence type="ECO:0000313" key="2">
    <source>
        <dbReference type="Proteomes" id="UP001165366"/>
    </source>
</evidence>
<dbReference type="InterPro" id="IPR036237">
    <property type="entry name" value="Xyl_isomerase-like_sf"/>
</dbReference>
<protein>
    <submittedName>
        <fullName evidence="1">Metabolite traffic protein EboE</fullName>
    </submittedName>
</protein>
<proteinExistence type="predicted"/>
<reference evidence="1" key="1">
    <citation type="submission" date="2022-01" db="EMBL/GenBank/DDBJ databases">
        <authorList>
            <person name="Wang Y."/>
        </authorList>
    </citation>
    <scope>NUCLEOTIDE SEQUENCE</scope>
    <source>
        <strain evidence="1">WB101</strain>
    </source>
</reference>
<dbReference type="Gene3D" id="3.20.20.150">
    <property type="entry name" value="Divalent-metal-dependent TIM barrel enzymes"/>
    <property type="match status" value="1"/>
</dbReference>
<name>A0ABS9KG23_9BACT</name>
<dbReference type="RefSeq" id="WP_237855167.1">
    <property type="nucleotide sequence ID" value="NZ_JAKLWS010000021.1"/>
</dbReference>
<sequence>MILPGHPEKHLSYCTNIHPGEDWRTVFSQLKSHLPNLKQRLSPDKPFGIGLRLSARAAEELLKDDHIKEFKNWLDDEALYVFTMNGFPYGSFHGEKVKDDVYKPDWSTKERVEYSSNLIEILANLLPDEAEGSISTSPISYKYWGQSAEKFTKIKNIGSIHLAQLAWQMAEVFDENGKEIHIDIEPEPDCLIENSEELIRFYNHYLLPKGSEFLMNEHQITAKRAEEILRRHIGVCYDTCHFALEYENPAEAIQSFVDEGIRIGKTQISAALKVKLDDERASRPDIADHLQQFDEPTYLHQVIVKTKGGGLVQFRDLPEALPSIENQHADEWRIHFHVPVFLKKYEELYSTQDEMMESLQIILDGDHCKHFEIETYTWDVLPDELKTNVTDSIERELRWILDAIQ</sequence>